<keyword evidence="2" id="KW-1185">Reference proteome</keyword>
<dbReference type="InterPro" id="IPR000801">
    <property type="entry name" value="Esterase-like"/>
</dbReference>
<dbReference type="InterPro" id="IPR029058">
    <property type="entry name" value="AB_hydrolase_fold"/>
</dbReference>
<dbReference type="Pfam" id="PF00756">
    <property type="entry name" value="Esterase"/>
    <property type="match status" value="1"/>
</dbReference>
<comment type="caution">
    <text evidence="1">The sequence shown here is derived from an EMBL/GenBank/DDBJ whole genome shotgun (WGS) entry which is preliminary data.</text>
</comment>
<reference evidence="1 2" key="1">
    <citation type="submission" date="2020-08" db="EMBL/GenBank/DDBJ databases">
        <title>Sequencing the genomes of 1000 actinobacteria strains.</title>
        <authorList>
            <person name="Klenk H.-P."/>
        </authorList>
    </citation>
    <scope>NUCLEOTIDE SEQUENCE [LARGE SCALE GENOMIC DNA]</scope>
    <source>
        <strain evidence="1 2">DSM 45823</strain>
    </source>
</reference>
<organism evidence="1 2">
    <name type="scientific">Thermomonospora cellulosilytica</name>
    <dbReference type="NCBI Taxonomy" id="1411118"/>
    <lineage>
        <taxon>Bacteria</taxon>
        <taxon>Bacillati</taxon>
        <taxon>Actinomycetota</taxon>
        <taxon>Actinomycetes</taxon>
        <taxon>Streptosporangiales</taxon>
        <taxon>Thermomonosporaceae</taxon>
        <taxon>Thermomonospora</taxon>
    </lineage>
</organism>
<dbReference type="RefSeq" id="WP_182706091.1">
    <property type="nucleotide sequence ID" value="NZ_JACJII010000001.1"/>
</dbReference>
<keyword evidence="1" id="KW-0378">Hydrolase</keyword>
<dbReference type="SUPFAM" id="SSF53474">
    <property type="entry name" value="alpha/beta-Hydrolases"/>
    <property type="match status" value="1"/>
</dbReference>
<dbReference type="GO" id="GO:0016787">
    <property type="term" value="F:hydrolase activity"/>
    <property type="evidence" value="ECO:0007669"/>
    <property type="project" value="UniProtKB-KW"/>
</dbReference>
<protein>
    <submittedName>
        <fullName evidence="1">S-formylglutathione hydrolase FrmB</fullName>
    </submittedName>
</protein>
<name>A0A7W3MZF0_9ACTN</name>
<dbReference type="Gene3D" id="3.40.50.1820">
    <property type="entry name" value="alpha/beta hydrolase"/>
    <property type="match status" value="1"/>
</dbReference>
<dbReference type="Proteomes" id="UP000539313">
    <property type="component" value="Unassembled WGS sequence"/>
</dbReference>
<evidence type="ECO:0000313" key="2">
    <source>
        <dbReference type="Proteomes" id="UP000539313"/>
    </source>
</evidence>
<gene>
    <name evidence="1" type="ORF">HNR21_003610</name>
</gene>
<dbReference type="EMBL" id="JACJII010000001">
    <property type="protein sequence ID" value="MBA9004728.1"/>
    <property type="molecule type" value="Genomic_DNA"/>
</dbReference>
<dbReference type="GO" id="GO:0016747">
    <property type="term" value="F:acyltransferase activity, transferring groups other than amino-acyl groups"/>
    <property type="evidence" value="ECO:0007669"/>
    <property type="project" value="TreeGrafter"/>
</dbReference>
<dbReference type="PANTHER" id="PTHR48098:SF1">
    <property type="entry name" value="DIACYLGLYCEROL ACYLTRANSFERASE_MYCOLYLTRANSFERASE AG85A"/>
    <property type="match status" value="1"/>
</dbReference>
<dbReference type="InterPro" id="IPR050583">
    <property type="entry name" value="Mycobacterial_A85_antigen"/>
</dbReference>
<dbReference type="PANTHER" id="PTHR48098">
    <property type="entry name" value="ENTEROCHELIN ESTERASE-RELATED"/>
    <property type="match status" value="1"/>
</dbReference>
<proteinExistence type="predicted"/>
<sequence length="338" mass="35741">MRRDRGGVAAVVLGTALTGMLAAVAWSRATAGSIAPAAPGPASEPQPPARADDGAVVVGEWFRGARTLDLAIRSPVLNEVGRVRLLLPPGWSPSAARTWPTLWLLHGGPPHAGGPSGHAAWTSHTAVERLTADLDVLVVMPDGGRCGDHTDWWNHGLGGPPRWETFHLAELRQILERGYRAGPEGAVAGVSTGGRAALAYAARHPGLFRAAASFSGPLHLLHTDPGRLDGPDLVRLAAEIAWPGADWTRIWGDPVEQRLVWRQHNPYDLAGRLAGVRLYLSAGDGSPVEAVARAGTSALAGKLRKLGIPVTLHLHSGGGRWETWERELRAALPLLVGS</sequence>
<dbReference type="AlphaFoldDB" id="A0A7W3MZF0"/>
<evidence type="ECO:0000313" key="1">
    <source>
        <dbReference type="EMBL" id="MBA9004728.1"/>
    </source>
</evidence>
<accession>A0A7W3MZF0</accession>